<keyword evidence="4 9" id="KW-1003">Cell membrane</keyword>
<dbReference type="Pfam" id="PF26002">
    <property type="entry name" value="Beta-barrel_AprE"/>
    <property type="match status" value="1"/>
</dbReference>
<keyword evidence="8" id="KW-0472">Membrane</keyword>
<protein>
    <recommendedName>
        <fullName evidence="9">Membrane fusion protein (MFP) family protein</fullName>
    </recommendedName>
</protein>
<evidence type="ECO:0000256" key="8">
    <source>
        <dbReference type="ARBA" id="ARBA00023136"/>
    </source>
</evidence>
<evidence type="ECO:0000256" key="2">
    <source>
        <dbReference type="ARBA" id="ARBA00009477"/>
    </source>
</evidence>
<accession>A0A2K9NLI3</accession>
<dbReference type="OrthoDB" id="9810980at2"/>
<comment type="similarity">
    <text evidence="2 9">Belongs to the membrane fusion protein (MFP) (TC 8.A.1) family.</text>
</comment>
<sequence>MNGRSLVLRPSSRYDNADQSINDFQSHMAEITGAPYPPRVRMTVHALFAMIVLAITLSCVVEIDRVVSAPGRLVSRTPTLLVQPLESSVLREVLVRPGQTVIKDDLLVVLDPTISSADVSQLSSSREALKAQVARLQAEQAGAALAKPADGDKAGQTEYAIWKARQAERESRIAVFDQRIQAVNGQIASGLRDAEHYRSRLKVSSEIEQMRSDLARKEVGSRLNVLIAQDSKAEISRNLSNSEQQVITSRHELQSITAEREAYIQEWQSALTKELATKQTELNAVEDELSKAQFRRDLVELRAAADATVVSVADVGTGSVVPSGEVLVSLMPANATLEVEAEVAGMDQGFVKVGDEVQVKLNAYEFTRFGTVKAEVRAISENSFTTRDDGSAAAERFYRVRAEIKSVDLKNVAGDVRLVPGMPLQADIVVGRRPIIANLADRVLSNTMEGLREP</sequence>
<reference evidence="12 13" key="1">
    <citation type="submission" date="2017-12" db="EMBL/GenBank/DDBJ databases">
        <title>Genomes of bacteria within cyanobacterial aggregates.</title>
        <authorList>
            <person name="Cai H."/>
        </authorList>
    </citation>
    <scope>NUCLEOTIDE SEQUENCE [LARGE SCALE GENOMIC DNA]</scope>
    <source>
        <strain evidence="12 13">TH16</strain>
        <plasmid evidence="12 13">unnamed3</plasmid>
    </source>
</reference>
<dbReference type="NCBIfam" id="TIGR01843">
    <property type="entry name" value="type_I_hlyD"/>
    <property type="match status" value="1"/>
</dbReference>
<dbReference type="PANTHER" id="PTHR30386:SF26">
    <property type="entry name" value="TRANSPORT PROTEIN COMB"/>
    <property type="match status" value="1"/>
</dbReference>
<geneLocation type="plasmid" evidence="12 13">
    <name>unnamed3</name>
</geneLocation>
<comment type="subcellular location">
    <subcellularLocation>
        <location evidence="1 9">Cell inner membrane</location>
        <topology evidence="1 9">Single-pass membrane protein</topology>
    </subcellularLocation>
</comment>
<gene>
    <name evidence="12" type="ORF">C0V82_26355</name>
</gene>
<evidence type="ECO:0000256" key="4">
    <source>
        <dbReference type="ARBA" id="ARBA00022475"/>
    </source>
</evidence>
<evidence type="ECO:0000256" key="7">
    <source>
        <dbReference type="ARBA" id="ARBA00022989"/>
    </source>
</evidence>
<dbReference type="PANTHER" id="PTHR30386">
    <property type="entry name" value="MEMBRANE FUSION SUBUNIT OF EMRAB-TOLC MULTIDRUG EFFLUX PUMP"/>
    <property type="match status" value="1"/>
</dbReference>
<dbReference type="Pfam" id="PF25994">
    <property type="entry name" value="HH_AprE"/>
    <property type="match status" value="1"/>
</dbReference>
<dbReference type="KEGG" id="ncb:C0V82_26355"/>
<keyword evidence="7" id="KW-1133">Transmembrane helix</keyword>
<feature type="domain" description="AprE-like long alpha-helical hairpin" evidence="10">
    <location>
        <begin position="116"/>
        <end position="293"/>
    </location>
</feature>
<keyword evidence="12" id="KW-0614">Plasmid</keyword>
<keyword evidence="3 9" id="KW-0813">Transport</keyword>
<keyword evidence="6" id="KW-0812">Transmembrane</keyword>
<evidence type="ECO:0000256" key="9">
    <source>
        <dbReference type="RuleBase" id="RU365093"/>
    </source>
</evidence>
<organism evidence="12 13">
    <name type="scientific">Niveispirillum cyanobacteriorum</name>
    <dbReference type="NCBI Taxonomy" id="1612173"/>
    <lineage>
        <taxon>Bacteria</taxon>
        <taxon>Pseudomonadati</taxon>
        <taxon>Pseudomonadota</taxon>
        <taxon>Alphaproteobacteria</taxon>
        <taxon>Rhodospirillales</taxon>
        <taxon>Azospirillaceae</taxon>
        <taxon>Niveispirillum</taxon>
    </lineage>
</organism>
<proteinExistence type="inferred from homology"/>
<evidence type="ECO:0000313" key="13">
    <source>
        <dbReference type="Proteomes" id="UP000234752"/>
    </source>
</evidence>
<evidence type="ECO:0000256" key="6">
    <source>
        <dbReference type="ARBA" id="ARBA00022692"/>
    </source>
</evidence>
<dbReference type="EMBL" id="CP025615">
    <property type="protein sequence ID" value="AUN33934.1"/>
    <property type="molecule type" value="Genomic_DNA"/>
</dbReference>
<evidence type="ECO:0000259" key="10">
    <source>
        <dbReference type="Pfam" id="PF25994"/>
    </source>
</evidence>
<dbReference type="InterPro" id="IPR050739">
    <property type="entry name" value="MFP"/>
</dbReference>
<dbReference type="PRINTS" id="PR01490">
    <property type="entry name" value="RTXTOXIND"/>
</dbReference>
<name>A0A2K9NLI3_9PROT</name>
<feature type="domain" description="AprE-like beta-barrel" evidence="11">
    <location>
        <begin position="337"/>
        <end position="430"/>
    </location>
</feature>
<dbReference type="Gene3D" id="2.40.30.170">
    <property type="match status" value="1"/>
</dbReference>
<keyword evidence="13" id="KW-1185">Reference proteome</keyword>
<dbReference type="InterPro" id="IPR058781">
    <property type="entry name" value="HH_AprE-like"/>
</dbReference>
<evidence type="ECO:0000256" key="5">
    <source>
        <dbReference type="ARBA" id="ARBA00022519"/>
    </source>
</evidence>
<dbReference type="InterPro" id="IPR058982">
    <property type="entry name" value="Beta-barrel_AprE"/>
</dbReference>
<evidence type="ECO:0000256" key="1">
    <source>
        <dbReference type="ARBA" id="ARBA00004377"/>
    </source>
</evidence>
<evidence type="ECO:0000256" key="3">
    <source>
        <dbReference type="ARBA" id="ARBA00022448"/>
    </source>
</evidence>
<evidence type="ECO:0000259" key="11">
    <source>
        <dbReference type="Pfam" id="PF26002"/>
    </source>
</evidence>
<dbReference type="Proteomes" id="UP000234752">
    <property type="component" value="Plasmid unnamed3"/>
</dbReference>
<dbReference type="RefSeq" id="WP_102115436.1">
    <property type="nucleotide sequence ID" value="NZ_BMGN01000013.1"/>
</dbReference>
<dbReference type="InterPro" id="IPR010129">
    <property type="entry name" value="T1SS_HlyD"/>
</dbReference>
<keyword evidence="5 9" id="KW-0997">Cell inner membrane</keyword>
<dbReference type="GO" id="GO:0005886">
    <property type="term" value="C:plasma membrane"/>
    <property type="evidence" value="ECO:0007669"/>
    <property type="project" value="UniProtKB-SubCell"/>
</dbReference>
<evidence type="ECO:0000313" key="12">
    <source>
        <dbReference type="EMBL" id="AUN33934.1"/>
    </source>
</evidence>
<dbReference type="AlphaFoldDB" id="A0A2K9NLI3"/>
<dbReference type="GO" id="GO:0015031">
    <property type="term" value="P:protein transport"/>
    <property type="evidence" value="ECO:0007669"/>
    <property type="project" value="InterPro"/>
</dbReference>